<evidence type="ECO:0000313" key="3">
    <source>
        <dbReference type="Proteomes" id="UP000030816"/>
    </source>
</evidence>
<dbReference type="GeneID" id="63735122"/>
<feature type="region of interest" description="Disordered" evidence="1">
    <location>
        <begin position="147"/>
        <end position="167"/>
    </location>
</feature>
<dbReference type="EMBL" id="AZHE01000001">
    <property type="protein sequence ID" value="KHO01666.1"/>
    <property type="molecule type" value="Genomic_DNA"/>
</dbReference>
<gene>
    <name evidence="2" type="ORF">MAM_00667</name>
</gene>
<feature type="region of interest" description="Disordered" evidence="1">
    <location>
        <begin position="1"/>
        <end position="30"/>
    </location>
</feature>
<protein>
    <submittedName>
        <fullName evidence="2">Uncharacterized protein</fullName>
    </submittedName>
</protein>
<dbReference type="RefSeq" id="XP_040682731.1">
    <property type="nucleotide sequence ID" value="XM_040819466.1"/>
</dbReference>
<proteinExistence type="predicted"/>
<dbReference type="AlphaFoldDB" id="A0A0B2X8P1"/>
<evidence type="ECO:0000256" key="1">
    <source>
        <dbReference type="SAM" id="MobiDB-lite"/>
    </source>
</evidence>
<comment type="caution">
    <text evidence="2">The sequence shown here is derived from an EMBL/GenBank/DDBJ whole genome shotgun (WGS) entry which is preliminary data.</text>
</comment>
<sequence length="192" mass="21578">MVRHRHQQQHFKRTHKKLSRLSRHVTTADSRLVQDDQDDISKSGAQQRVIFSLCQCENVHANGKLARTSIYNAETLKNLAKGHLGTCVSVVMWPRLPPTRSSPATTSVDARLDHLMVPGSSQSPVRPWANYWKEQIEAMMEASAASGASKTVLATSRRESTPVRGRVTTKSRSRLAFMFERLVVGRDSEAER</sequence>
<keyword evidence="3" id="KW-1185">Reference proteome</keyword>
<evidence type="ECO:0000313" key="2">
    <source>
        <dbReference type="EMBL" id="KHO01666.1"/>
    </source>
</evidence>
<dbReference type="Proteomes" id="UP000030816">
    <property type="component" value="Unassembled WGS sequence"/>
</dbReference>
<reference evidence="2 3" key="1">
    <citation type="journal article" date="2014" name="Proc. Natl. Acad. Sci. U.S.A.">
        <title>Trajectory and genomic determinants of fungal-pathogen speciation and host adaptation.</title>
        <authorList>
            <person name="Hu X."/>
            <person name="Xiao G."/>
            <person name="Zheng P."/>
            <person name="Shang Y."/>
            <person name="Su Y."/>
            <person name="Zhang X."/>
            <person name="Liu X."/>
            <person name="Zhan S."/>
            <person name="St Leger R.J."/>
            <person name="Wang C."/>
        </authorList>
    </citation>
    <scope>NUCLEOTIDE SEQUENCE [LARGE SCALE GENOMIC DNA]</scope>
    <source>
        <strain evidence="2 3">ARSEF 1941</strain>
    </source>
</reference>
<feature type="compositionally biased region" description="Basic residues" evidence="1">
    <location>
        <begin position="1"/>
        <end position="23"/>
    </location>
</feature>
<organism evidence="2 3">
    <name type="scientific">Metarhizium album (strain ARSEF 1941)</name>
    <dbReference type="NCBI Taxonomy" id="1081103"/>
    <lineage>
        <taxon>Eukaryota</taxon>
        <taxon>Fungi</taxon>
        <taxon>Dikarya</taxon>
        <taxon>Ascomycota</taxon>
        <taxon>Pezizomycotina</taxon>
        <taxon>Sordariomycetes</taxon>
        <taxon>Hypocreomycetidae</taxon>
        <taxon>Hypocreales</taxon>
        <taxon>Clavicipitaceae</taxon>
        <taxon>Metarhizium</taxon>
    </lineage>
</organism>
<name>A0A0B2X8P1_METAS</name>
<dbReference type="HOGENOM" id="CLU_1415484_0_0_1"/>
<accession>A0A0B2X8P1</accession>